<proteinExistence type="predicted"/>
<accession>A0A9P7ERN1</accession>
<dbReference type="RefSeq" id="XP_041284551.1">
    <property type="nucleotide sequence ID" value="XM_041434621.1"/>
</dbReference>
<keyword evidence="2" id="KW-1185">Reference proteome</keyword>
<dbReference type="EMBL" id="JABBWM010000205">
    <property type="protein sequence ID" value="KAG2084697.1"/>
    <property type="molecule type" value="Genomic_DNA"/>
</dbReference>
<protein>
    <submittedName>
        <fullName evidence="1">Uncharacterized protein</fullName>
    </submittedName>
</protein>
<evidence type="ECO:0000313" key="2">
    <source>
        <dbReference type="Proteomes" id="UP000823399"/>
    </source>
</evidence>
<reference evidence="1" key="1">
    <citation type="journal article" date="2020" name="New Phytol.">
        <title>Comparative genomics reveals dynamic genome evolution in host specialist ectomycorrhizal fungi.</title>
        <authorList>
            <person name="Lofgren L.A."/>
            <person name="Nguyen N.H."/>
            <person name="Vilgalys R."/>
            <person name="Ruytinx J."/>
            <person name="Liao H.L."/>
            <person name="Branco S."/>
            <person name="Kuo A."/>
            <person name="LaButti K."/>
            <person name="Lipzen A."/>
            <person name="Andreopoulos W."/>
            <person name="Pangilinan J."/>
            <person name="Riley R."/>
            <person name="Hundley H."/>
            <person name="Na H."/>
            <person name="Barry K."/>
            <person name="Grigoriev I.V."/>
            <person name="Stajich J.E."/>
            <person name="Kennedy P.G."/>
        </authorList>
    </citation>
    <scope>NUCLEOTIDE SEQUENCE</scope>
    <source>
        <strain evidence="1">FC423</strain>
    </source>
</reference>
<evidence type="ECO:0000313" key="1">
    <source>
        <dbReference type="EMBL" id="KAG2084697.1"/>
    </source>
</evidence>
<gene>
    <name evidence="1" type="ORF">F5147DRAFT_659751</name>
</gene>
<dbReference type="AlphaFoldDB" id="A0A9P7ERN1"/>
<dbReference type="Proteomes" id="UP000823399">
    <property type="component" value="Unassembled WGS sequence"/>
</dbReference>
<organism evidence="1 2">
    <name type="scientific">Suillus discolor</name>
    <dbReference type="NCBI Taxonomy" id="1912936"/>
    <lineage>
        <taxon>Eukaryota</taxon>
        <taxon>Fungi</taxon>
        <taxon>Dikarya</taxon>
        <taxon>Basidiomycota</taxon>
        <taxon>Agaricomycotina</taxon>
        <taxon>Agaricomycetes</taxon>
        <taxon>Agaricomycetidae</taxon>
        <taxon>Boletales</taxon>
        <taxon>Suillineae</taxon>
        <taxon>Suillaceae</taxon>
        <taxon>Suillus</taxon>
    </lineage>
</organism>
<comment type="caution">
    <text evidence="1">The sequence shown here is derived from an EMBL/GenBank/DDBJ whole genome shotgun (WGS) entry which is preliminary data.</text>
</comment>
<dbReference type="OrthoDB" id="2669864at2759"/>
<sequence>MLEAFATSIQSMILNLFQPQIIFVTAPEEDADQDDIVSIQSGSSDISDHRTSDINLVGPLMDENAFLRAELTRERDHCTYLRGAISTILTTIKDGVQCKVCTKVICQPYTVWPLILSALSSTDLACDIMRPYTIQAWHGLAPYAKGPMSAQQMSTIGEMIRRLSDCCLLLPVYKCPKCHSWISSRPIPAFALMQLADDVARLYQKFRQENPNGDVLTVYTRFPHLYFPDLHLSIEDRQGLAVPFSASQYRFQYPPVLPNRPLPPLTELLPIASTPLRTQMDHSEGVGKGAGWCNWAWLDVEIAGLLDSGRVEIDIDDVLLAVFTMEGHGQTFSLTCNQSEQSEIGQIQVLVNVQHSLPLSDLGRQRLQEWQRPLKKILIIGVLG</sequence>
<name>A0A9P7ERN1_9AGAM</name>
<dbReference type="GeneID" id="64696880"/>